<dbReference type="PANTHER" id="PTHR17605">
    <property type="entry name" value="RIBOSOME BIOGENESIS PROTEIN BOP1 BLOCK OF PROLIFERATION 1 PROTEIN"/>
    <property type="match status" value="1"/>
</dbReference>
<organism evidence="9 10">
    <name type="scientific">Cystoisospora suis</name>
    <dbReference type="NCBI Taxonomy" id="483139"/>
    <lineage>
        <taxon>Eukaryota</taxon>
        <taxon>Sar</taxon>
        <taxon>Alveolata</taxon>
        <taxon>Apicomplexa</taxon>
        <taxon>Conoidasida</taxon>
        <taxon>Coccidia</taxon>
        <taxon>Eucoccidiorida</taxon>
        <taxon>Eimeriorina</taxon>
        <taxon>Sarcocystidae</taxon>
        <taxon>Cystoisospora</taxon>
    </lineage>
</organism>
<dbReference type="Proteomes" id="UP000221165">
    <property type="component" value="Unassembled WGS sequence"/>
</dbReference>
<dbReference type="GeneID" id="94427520"/>
<dbReference type="AlphaFoldDB" id="A0A2C6KNI0"/>
<feature type="compositionally biased region" description="Low complexity" evidence="7">
    <location>
        <begin position="69"/>
        <end position="88"/>
    </location>
</feature>
<feature type="compositionally biased region" description="Basic and acidic residues" evidence="7">
    <location>
        <begin position="289"/>
        <end position="326"/>
    </location>
</feature>
<dbReference type="GO" id="GO:0030687">
    <property type="term" value="C:preribosome, large subunit precursor"/>
    <property type="evidence" value="ECO:0007669"/>
    <property type="project" value="TreeGrafter"/>
</dbReference>
<keyword evidence="4" id="KW-0853">WD repeat</keyword>
<keyword evidence="3" id="KW-0698">rRNA processing</keyword>
<evidence type="ECO:0000256" key="5">
    <source>
        <dbReference type="ARBA" id="ARBA00022737"/>
    </source>
</evidence>
<feature type="compositionally biased region" description="Acidic residues" evidence="7">
    <location>
        <begin position="341"/>
        <end position="352"/>
    </location>
</feature>
<dbReference type="GO" id="GO:0000463">
    <property type="term" value="P:maturation of LSU-rRNA from tricistronic rRNA transcript (SSU-rRNA, 5.8S rRNA, LSU-rRNA)"/>
    <property type="evidence" value="ECO:0007669"/>
    <property type="project" value="TreeGrafter"/>
</dbReference>
<feature type="compositionally biased region" description="Basic and acidic residues" evidence="7">
    <location>
        <begin position="132"/>
        <end position="156"/>
    </location>
</feature>
<evidence type="ECO:0000256" key="6">
    <source>
        <dbReference type="ARBA" id="ARBA00023242"/>
    </source>
</evidence>
<evidence type="ECO:0000256" key="3">
    <source>
        <dbReference type="ARBA" id="ARBA00022552"/>
    </source>
</evidence>
<dbReference type="SMART" id="SM01035">
    <property type="entry name" value="BOP1NT"/>
    <property type="match status" value="1"/>
</dbReference>
<evidence type="ECO:0000256" key="7">
    <source>
        <dbReference type="SAM" id="MobiDB-lite"/>
    </source>
</evidence>
<dbReference type="VEuPathDB" id="ToxoDB:CSUI_004114"/>
<dbReference type="EMBL" id="MIGC01001864">
    <property type="protein sequence ID" value="PHJ22040.1"/>
    <property type="molecule type" value="Genomic_DNA"/>
</dbReference>
<feature type="compositionally biased region" description="Acidic residues" evidence="7">
    <location>
        <begin position="157"/>
        <end position="201"/>
    </location>
</feature>
<feature type="region of interest" description="Disordered" evidence="7">
    <location>
        <begin position="513"/>
        <end position="534"/>
    </location>
</feature>
<evidence type="ECO:0000256" key="4">
    <source>
        <dbReference type="ARBA" id="ARBA00022574"/>
    </source>
</evidence>
<feature type="region of interest" description="Disordered" evidence="7">
    <location>
        <begin position="333"/>
        <end position="352"/>
    </location>
</feature>
<comment type="subcellular location">
    <subcellularLocation>
        <location evidence="1">Nucleus</location>
        <location evidence="1">Nucleolus</location>
    </subcellularLocation>
</comment>
<keyword evidence="10" id="KW-1185">Reference proteome</keyword>
<feature type="compositionally biased region" description="Basic and acidic residues" evidence="7">
    <location>
        <begin position="23"/>
        <end position="44"/>
    </location>
</feature>
<accession>A0A2C6KNI0</accession>
<dbReference type="Pfam" id="PF08145">
    <property type="entry name" value="BOP1NT"/>
    <property type="match status" value="1"/>
</dbReference>
<evidence type="ECO:0000259" key="8">
    <source>
        <dbReference type="SMART" id="SM01035"/>
    </source>
</evidence>
<feature type="domain" description="BOP1 N-terminal" evidence="8">
    <location>
        <begin position="364"/>
        <end position="564"/>
    </location>
</feature>
<feature type="compositionally biased region" description="Low complexity" evidence="7">
    <location>
        <begin position="224"/>
        <end position="243"/>
    </location>
</feature>
<reference evidence="9 10" key="1">
    <citation type="journal article" date="2017" name="Int. J. Parasitol.">
        <title>The genome of the protozoan parasite Cystoisospora suis and a reverse vaccinology approach to identify vaccine candidates.</title>
        <authorList>
            <person name="Palmieri N."/>
            <person name="Shrestha A."/>
            <person name="Ruttkowski B."/>
            <person name="Beck T."/>
            <person name="Vogl C."/>
            <person name="Tomley F."/>
            <person name="Blake D.P."/>
            <person name="Joachim A."/>
        </authorList>
    </citation>
    <scope>NUCLEOTIDE SEQUENCE [LARGE SCALE GENOMIC DNA]</scope>
    <source>
        <strain evidence="9 10">Wien I</strain>
    </source>
</reference>
<keyword evidence="5" id="KW-0677">Repeat</keyword>
<feature type="compositionally biased region" description="Basic and acidic residues" evidence="7">
    <location>
        <begin position="245"/>
        <end position="257"/>
    </location>
</feature>
<evidence type="ECO:0000256" key="1">
    <source>
        <dbReference type="ARBA" id="ARBA00004604"/>
    </source>
</evidence>
<evidence type="ECO:0000313" key="9">
    <source>
        <dbReference type="EMBL" id="PHJ22040.1"/>
    </source>
</evidence>
<feature type="compositionally biased region" description="Basic and acidic residues" evidence="7">
    <location>
        <begin position="99"/>
        <end position="115"/>
    </location>
</feature>
<dbReference type="PANTHER" id="PTHR17605:SF0">
    <property type="entry name" value="RIBOSOME BIOGENESIS PROTEIN BOP1"/>
    <property type="match status" value="1"/>
</dbReference>
<keyword evidence="2" id="KW-0690">Ribosome biogenesis</keyword>
<dbReference type="GO" id="GO:0070545">
    <property type="term" value="C:PeBoW complex"/>
    <property type="evidence" value="ECO:0007669"/>
    <property type="project" value="TreeGrafter"/>
</dbReference>
<keyword evidence="6" id="KW-0539">Nucleus</keyword>
<evidence type="ECO:0000256" key="2">
    <source>
        <dbReference type="ARBA" id="ARBA00022517"/>
    </source>
</evidence>
<gene>
    <name evidence="9" type="ORF">CSUI_004114</name>
</gene>
<evidence type="ECO:0000313" key="10">
    <source>
        <dbReference type="Proteomes" id="UP000221165"/>
    </source>
</evidence>
<feature type="region of interest" description="Disordered" evidence="7">
    <location>
        <begin position="1"/>
        <end position="326"/>
    </location>
</feature>
<dbReference type="OrthoDB" id="5571054at2759"/>
<protein>
    <submittedName>
        <fullName evidence="9">Ribosome biogenesis protein bop1</fullName>
    </submittedName>
</protein>
<name>A0A2C6KNI0_9APIC</name>
<dbReference type="RefSeq" id="XP_067923717.1">
    <property type="nucleotide sequence ID" value="XM_068064309.1"/>
</dbReference>
<proteinExistence type="predicted"/>
<dbReference type="InterPro" id="IPR028598">
    <property type="entry name" value="BOP1/Erb1"/>
</dbReference>
<comment type="caution">
    <text evidence="9">The sequence shown here is derived from an EMBL/GenBank/DDBJ whole genome shotgun (WGS) entry which is preliminary data.</text>
</comment>
<sequence length="606" mass="66695">MSGGLGKIKAGREGEPAGGQESKAAHGEERTDKRKKTQVKETGTKARSAGGCSVLKERVRGKTKQPTCSSRRSPTGGSSGSDGESFSKGKLRGLSLGTHGDKEKGKSAKTDHQQRPELASLSGQEEADPSSDFEKAQPELAAEDSHEEHESEHSNESSEDVDDEEESTNEDATEEEEGQSDDEEDNGELSEDFEDDVETEEAEARGMNTKSCSMRGRGFATVLSVSSAPKTASPSSPNSPTTNGGKDEETTKADSKNVLKPSLRGKGFAGGTGRDRELSPKPLLLTGRVADRRLATKGRKENGNRGDEGKPPSRKKEGKGLEKTRLRRFERLLEVPNPNEGPDDLLSDDDEEDNRIGNVPLWWYEKYDHIGYDKDGQKMIKQLSSSAIDQLLAKDDPEGWRTVVDVKNNRKYRLTDTDLEIIRRIRSGAFPSSSYDEEEVLVESDLEDSIFPMHNKPVPKHRFLPSKHEQKKITHLIHLVRSGQLLRDAQARRKKEGPEVFDLWGSSVYVDRREGKSKGHGPPPLPAPKLALPGHAESYNPPEEFLFTEEVKSNNARNDITSFPRMAAEDVSAFLGTSCVHIPVFQAVVQTAMRHSSNSLCFNSHA</sequence>
<dbReference type="InterPro" id="IPR012953">
    <property type="entry name" value="BOP1_N_dom"/>
</dbReference>
<dbReference type="GO" id="GO:0043021">
    <property type="term" value="F:ribonucleoprotein complex binding"/>
    <property type="evidence" value="ECO:0007669"/>
    <property type="project" value="TreeGrafter"/>
</dbReference>